<evidence type="ECO:0000313" key="5">
    <source>
        <dbReference type="Proteomes" id="UP000515125"/>
    </source>
</evidence>
<organism evidence="5 6">
    <name type="scientific">Cyclospora cayetanensis</name>
    <dbReference type="NCBI Taxonomy" id="88456"/>
    <lineage>
        <taxon>Eukaryota</taxon>
        <taxon>Sar</taxon>
        <taxon>Alveolata</taxon>
        <taxon>Apicomplexa</taxon>
        <taxon>Conoidasida</taxon>
        <taxon>Coccidia</taxon>
        <taxon>Eucoccidiorida</taxon>
        <taxon>Eimeriorina</taxon>
        <taxon>Eimeriidae</taxon>
        <taxon>Cyclospora</taxon>
    </lineage>
</organism>
<name>A0A6P6RTW4_9EIME</name>
<dbReference type="CDD" id="cd00392">
    <property type="entry name" value="Ribosomal_L13"/>
    <property type="match status" value="1"/>
</dbReference>
<dbReference type="GO" id="GO:0017148">
    <property type="term" value="P:negative regulation of translation"/>
    <property type="evidence" value="ECO:0007669"/>
    <property type="project" value="TreeGrafter"/>
</dbReference>
<dbReference type="GeneID" id="34623265"/>
<keyword evidence="5" id="KW-1185">Reference proteome</keyword>
<reference evidence="6" key="1">
    <citation type="submission" date="2025-08" db="UniProtKB">
        <authorList>
            <consortium name="RefSeq"/>
        </authorList>
    </citation>
    <scope>IDENTIFICATION</scope>
</reference>
<dbReference type="Proteomes" id="UP000515125">
    <property type="component" value="Unplaced"/>
</dbReference>
<protein>
    <submittedName>
        <fullName evidence="6">Uncharacterized protein LOC34623265</fullName>
    </submittedName>
</protein>
<dbReference type="GO" id="GO:0006412">
    <property type="term" value="P:translation"/>
    <property type="evidence" value="ECO:0007669"/>
    <property type="project" value="InterPro"/>
</dbReference>
<dbReference type="OrthoDB" id="345572at2759"/>
<keyword evidence="2 4" id="KW-0689">Ribosomal protein</keyword>
<dbReference type="SUPFAM" id="SSF52161">
    <property type="entry name" value="Ribosomal protein L13"/>
    <property type="match status" value="1"/>
</dbReference>
<dbReference type="AlphaFoldDB" id="A0A6P6RTW4"/>
<dbReference type="InterPro" id="IPR036899">
    <property type="entry name" value="Ribosomal_uL13_sf"/>
</dbReference>
<dbReference type="InterPro" id="IPR005823">
    <property type="entry name" value="Ribosomal_uL13_bac-type"/>
</dbReference>
<dbReference type="PANTHER" id="PTHR11545:SF41">
    <property type="entry name" value="50S RIBOSOMAL PROTEIN L13, CHLOROPLASTIC"/>
    <property type="match status" value="1"/>
</dbReference>
<keyword evidence="3 4" id="KW-0687">Ribonucleoprotein</keyword>
<evidence type="ECO:0000313" key="6">
    <source>
        <dbReference type="RefSeq" id="XP_026190912.1"/>
    </source>
</evidence>
<evidence type="ECO:0000256" key="3">
    <source>
        <dbReference type="ARBA" id="ARBA00023274"/>
    </source>
</evidence>
<gene>
    <name evidence="6" type="primary">LOC34623265</name>
</gene>
<proteinExistence type="inferred from homology"/>
<accession>A0A6P6RTW4</accession>
<dbReference type="InterPro" id="IPR005822">
    <property type="entry name" value="Ribosomal_uL13"/>
</dbReference>
<dbReference type="HAMAP" id="MF_01366">
    <property type="entry name" value="Ribosomal_uL13"/>
    <property type="match status" value="1"/>
</dbReference>
<evidence type="ECO:0000256" key="1">
    <source>
        <dbReference type="ARBA" id="ARBA00006227"/>
    </source>
</evidence>
<dbReference type="GO" id="GO:0005762">
    <property type="term" value="C:mitochondrial large ribosomal subunit"/>
    <property type="evidence" value="ECO:0007669"/>
    <property type="project" value="TreeGrafter"/>
</dbReference>
<dbReference type="InterPro" id="IPR023563">
    <property type="entry name" value="Ribosomal_uL13_CS"/>
</dbReference>
<comment type="similarity">
    <text evidence="1 4">Belongs to the universal ribosomal protein uL13 family.</text>
</comment>
<evidence type="ECO:0000256" key="4">
    <source>
        <dbReference type="RuleBase" id="RU003877"/>
    </source>
</evidence>
<dbReference type="PANTHER" id="PTHR11545">
    <property type="entry name" value="RIBOSOMAL PROTEIN L13"/>
    <property type="match status" value="1"/>
</dbReference>
<evidence type="ECO:0000256" key="2">
    <source>
        <dbReference type="ARBA" id="ARBA00022980"/>
    </source>
</evidence>
<dbReference type="GO" id="GO:0003735">
    <property type="term" value="F:structural constituent of ribosome"/>
    <property type="evidence" value="ECO:0007669"/>
    <property type="project" value="InterPro"/>
</dbReference>
<dbReference type="GO" id="GO:0003729">
    <property type="term" value="F:mRNA binding"/>
    <property type="evidence" value="ECO:0007669"/>
    <property type="project" value="TreeGrafter"/>
</dbReference>
<dbReference type="PROSITE" id="PS00783">
    <property type="entry name" value="RIBOSOMAL_L13"/>
    <property type="match status" value="1"/>
</dbReference>
<dbReference type="Pfam" id="PF00572">
    <property type="entry name" value="Ribosomal_L13"/>
    <property type="match status" value="1"/>
</dbReference>
<dbReference type="RefSeq" id="XP_026190912.1">
    <property type="nucleotide sequence ID" value="XM_026335127.1"/>
</dbReference>
<dbReference type="Gene3D" id="3.90.1180.10">
    <property type="entry name" value="Ribosomal protein L13"/>
    <property type="match status" value="1"/>
</dbReference>
<dbReference type="NCBIfam" id="TIGR01066">
    <property type="entry name" value="rplM_bact"/>
    <property type="match status" value="1"/>
</dbReference>
<sequence>MELLRRCCVRLFATSYAKSSFHEGSINPFADVQWIARPFMKRNMPKNHVLAKPHRSLKAVTLLDEETRINWHVIDAKGKSVGGLSAQISRLLQGKHRPDYSPLKVSGDSVVVVNAIHAKFSGHSWDTKIYRFERKTHPGGPKVVTAKTLMARNPSMIINLAVKRMLPNNRLRQLFYRRLFVYPGALHPHWQLPQVVVPAQPPPEAPCCPFSLTLPREEDAAERINALNEAAELAAREASGLGGTTVSVLRWKFSLGVKRPQDDTLIVPKLEERGASLDPLGMLNIISSASLACLGSDREADQPDAASAPNTAGSPIAAHACRYLKLNHRKGVYLRLATRSLRCSGSAAAFNGRVCGSGGVAEISMNIEFPFGGTRALPHWSSGVIEIMALHCETKTHWW</sequence>